<evidence type="ECO:0000256" key="7">
    <source>
        <dbReference type="ARBA" id="ARBA00048670"/>
    </source>
</evidence>
<comment type="caution">
    <text evidence="10">The sequence shown here is derived from an EMBL/GenBank/DDBJ whole genome shotgun (WGS) entry which is preliminary data.</text>
</comment>
<evidence type="ECO:0000256" key="5">
    <source>
        <dbReference type="ARBA" id="ARBA00022605"/>
    </source>
</evidence>
<comment type="function">
    <text evidence="8">Catalyzes the conversion of 2 pyruvate molecules into acetolactate in the first common step of the biosynthetic pathway of the branched-amino acids such as leucine, isoleucine, and valine.</text>
</comment>
<dbReference type="Gene3D" id="3.30.70.1150">
    <property type="entry name" value="ACT-like. Chain A, domain 2"/>
    <property type="match status" value="1"/>
</dbReference>
<dbReference type="GO" id="GO:0009097">
    <property type="term" value="P:isoleucine biosynthetic process"/>
    <property type="evidence" value="ECO:0007669"/>
    <property type="project" value="UniProtKB-UniRule"/>
</dbReference>
<keyword evidence="5 8" id="KW-0028">Amino-acid biosynthesis</keyword>
<dbReference type="Pfam" id="PF22629">
    <property type="entry name" value="ACT_AHAS_ss"/>
    <property type="match status" value="1"/>
</dbReference>
<dbReference type="GO" id="GO:0003984">
    <property type="term" value="F:acetolactate synthase activity"/>
    <property type="evidence" value="ECO:0007669"/>
    <property type="project" value="UniProtKB-UniRule"/>
</dbReference>
<dbReference type="EC" id="2.2.1.6" evidence="8"/>
<dbReference type="InterPro" id="IPR004789">
    <property type="entry name" value="Acetalactate_synth_ssu"/>
</dbReference>
<dbReference type="AlphaFoldDB" id="A0A8J8B0X5"/>
<gene>
    <name evidence="10" type="primary">ilvN</name>
    <name evidence="10" type="ORF">KCX82_07060</name>
</gene>
<sequence length="156" mass="17441">MRHVLSALVNNTPGVTSRVSGLFRRRGYNIDSFIGSSTEDERFSRLTIVVRGDDIVIAQVISQLEKLEDIISIEDISPESMISKVLLIMKVKAEVKDRVGIIVVANACNARVIEMSSEYLILEALDTEDRISEMIEIFKPYGIIELVKTGVVAMKR</sequence>
<evidence type="ECO:0000313" key="10">
    <source>
        <dbReference type="EMBL" id="MBR0597624.1"/>
    </source>
</evidence>
<evidence type="ECO:0000256" key="4">
    <source>
        <dbReference type="ARBA" id="ARBA00011744"/>
    </source>
</evidence>
<reference evidence="10" key="2">
    <citation type="submission" date="2021-04" db="EMBL/GenBank/DDBJ databases">
        <authorList>
            <person name="Liu J."/>
        </authorList>
    </citation>
    <scope>NUCLEOTIDE SEQUENCE</scope>
    <source>
        <strain evidence="10">BAD-6</strain>
    </source>
</reference>
<evidence type="ECO:0000256" key="6">
    <source>
        <dbReference type="ARBA" id="ARBA00023304"/>
    </source>
</evidence>
<dbReference type="Proteomes" id="UP000675664">
    <property type="component" value="Unassembled WGS sequence"/>
</dbReference>
<dbReference type="RefSeq" id="WP_227017751.1">
    <property type="nucleotide sequence ID" value="NZ_JAGSND010000003.1"/>
</dbReference>
<dbReference type="GO" id="GO:0005829">
    <property type="term" value="C:cytosol"/>
    <property type="evidence" value="ECO:0007669"/>
    <property type="project" value="TreeGrafter"/>
</dbReference>
<dbReference type="Gene3D" id="3.30.70.260">
    <property type="match status" value="1"/>
</dbReference>
<proteinExistence type="inferred from homology"/>
<comment type="catalytic activity">
    <reaction evidence="7 8">
        <text>2 pyruvate + H(+) = (2S)-2-acetolactate + CO2</text>
        <dbReference type="Rhea" id="RHEA:25249"/>
        <dbReference type="ChEBI" id="CHEBI:15361"/>
        <dbReference type="ChEBI" id="CHEBI:15378"/>
        <dbReference type="ChEBI" id="CHEBI:16526"/>
        <dbReference type="ChEBI" id="CHEBI:58476"/>
        <dbReference type="EC" id="2.2.1.6"/>
    </reaction>
</comment>
<keyword evidence="8 10" id="KW-0808">Transferase</keyword>
<dbReference type="UniPathway" id="UPA00049">
    <property type="reaction ID" value="UER00059"/>
</dbReference>
<dbReference type="InterPro" id="IPR027271">
    <property type="entry name" value="Acetolactate_synth/TF_NikR_C"/>
</dbReference>
<evidence type="ECO:0000259" key="9">
    <source>
        <dbReference type="PROSITE" id="PS51671"/>
    </source>
</evidence>
<comment type="similarity">
    <text evidence="3 8">Belongs to the acetolactate synthase small subunit family.</text>
</comment>
<dbReference type="InterPro" id="IPR054480">
    <property type="entry name" value="AHAS_small-like_ACT"/>
</dbReference>
<feature type="domain" description="ACT" evidence="9">
    <location>
        <begin position="4"/>
        <end position="78"/>
    </location>
</feature>
<dbReference type="PANTHER" id="PTHR30239">
    <property type="entry name" value="ACETOLACTATE SYNTHASE SMALL SUBUNIT"/>
    <property type="match status" value="1"/>
</dbReference>
<dbReference type="InterPro" id="IPR045865">
    <property type="entry name" value="ACT-like_dom_sf"/>
</dbReference>
<dbReference type="InterPro" id="IPR019455">
    <property type="entry name" value="Acetolactate_synth_ssu_C"/>
</dbReference>
<dbReference type="Pfam" id="PF10369">
    <property type="entry name" value="ALS_ss_C"/>
    <property type="match status" value="1"/>
</dbReference>
<dbReference type="PROSITE" id="PS51671">
    <property type="entry name" value="ACT"/>
    <property type="match status" value="1"/>
</dbReference>
<comment type="subunit">
    <text evidence="4 8">Dimer of large and small chains.</text>
</comment>
<name>A0A8J8B0X5_9FIRM</name>
<dbReference type="InterPro" id="IPR002912">
    <property type="entry name" value="ACT_dom"/>
</dbReference>
<accession>A0A8J8B0X5</accession>
<dbReference type="EMBL" id="JAGSND010000003">
    <property type="protein sequence ID" value="MBR0597624.1"/>
    <property type="molecule type" value="Genomic_DNA"/>
</dbReference>
<dbReference type="UniPathway" id="UPA00047">
    <property type="reaction ID" value="UER00055"/>
</dbReference>
<dbReference type="GO" id="GO:1990610">
    <property type="term" value="F:acetolactate synthase regulator activity"/>
    <property type="evidence" value="ECO:0007669"/>
    <property type="project" value="UniProtKB-UniRule"/>
</dbReference>
<dbReference type="CDD" id="cd04878">
    <property type="entry name" value="ACT_AHAS"/>
    <property type="match status" value="1"/>
</dbReference>
<dbReference type="InterPro" id="IPR039557">
    <property type="entry name" value="AHAS_ACT"/>
</dbReference>
<dbReference type="PANTHER" id="PTHR30239:SF0">
    <property type="entry name" value="ACETOLACTATE SYNTHASE SMALL SUBUNIT 1, CHLOROPLASTIC"/>
    <property type="match status" value="1"/>
</dbReference>
<keyword evidence="6 8" id="KW-0100">Branched-chain amino acid biosynthesis</keyword>
<dbReference type="NCBIfam" id="TIGR00119">
    <property type="entry name" value="acolac_sm"/>
    <property type="match status" value="1"/>
</dbReference>
<comment type="pathway">
    <text evidence="1 8">Amino-acid biosynthesis; L-isoleucine biosynthesis; L-isoleucine from 2-oxobutanoate: step 1/4.</text>
</comment>
<keyword evidence="11" id="KW-1185">Reference proteome</keyword>
<evidence type="ECO:0000256" key="8">
    <source>
        <dbReference type="RuleBase" id="RU368092"/>
    </source>
</evidence>
<evidence type="ECO:0000256" key="3">
    <source>
        <dbReference type="ARBA" id="ARBA00006341"/>
    </source>
</evidence>
<protein>
    <recommendedName>
        <fullName evidence="8">Acetolactate synthase small subunit</fullName>
        <shortName evidence="8">AHAS</shortName>
        <shortName evidence="8">ALS</shortName>
        <ecNumber evidence="8">2.2.1.6</ecNumber>
    </recommendedName>
    <alternativeName>
        <fullName evidence="8">Acetohydroxy-acid synthase small subunit</fullName>
    </alternativeName>
</protein>
<evidence type="ECO:0000256" key="2">
    <source>
        <dbReference type="ARBA" id="ARBA00005025"/>
    </source>
</evidence>
<evidence type="ECO:0000313" key="11">
    <source>
        <dbReference type="Proteomes" id="UP000675664"/>
    </source>
</evidence>
<reference evidence="10" key="1">
    <citation type="submission" date="2021-04" db="EMBL/GenBank/DDBJ databases">
        <title>Sinoanaerobacter chloroacetimidivorans sp. nov., an obligate anaerobic bacterium isolated from anaerobic sludge.</title>
        <authorList>
            <person name="Bao Y."/>
        </authorList>
    </citation>
    <scope>NUCLEOTIDE SEQUENCE</scope>
    <source>
        <strain evidence="10">BAD-6</strain>
    </source>
</reference>
<dbReference type="SUPFAM" id="SSF55021">
    <property type="entry name" value="ACT-like"/>
    <property type="match status" value="2"/>
</dbReference>
<dbReference type="GO" id="GO:0009099">
    <property type="term" value="P:L-valine biosynthetic process"/>
    <property type="evidence" value="ECO:0007669"/>
    <property type="project" value="UniProtKB-UniRule"/>
</dbReference>
<organism evidence="10 11">
    <name type="scientific">Sinanaerobacter chloroacetimidivorans</name>
    <dbReference type="NCBI Taxonomy" id="2818044"/>
    <lineage>
        <taxon>Bacteria</taxon>
        <taxon>Bacillati</taxon>
        <taxon>Bacillota</taxon>
        <taxon>Clostridia</taxon>
        <taxon>Peptostreptococcales</taxon>
        <taxon>Anaerovoracaceae</taxon>
        <taxon>Sinanaerobacter</taxon>
    </lineage>
</organism>
<evidence type="ECO:0000256" key="1">
    <source>
        <dbReference type="ARBA" id="ARBA00004974"/>
    </source>
</evidence>
<comment type="pathway">
    <text evidence="2 8">Amino-acid biosynthesis; L-valine biosynthesis; L-valine from pyruvate: step 1/4.</text>
</comment>
<dbReference type="NCBIfam" id="NF008864">
    <property type="entry name" value="PRK11895.1"/>
    <property type="match status" value="1"/>
</dbReference>